<dbReference type="AlphaFoldDB" id="A0A8H3ITR7"/>
<dbReference type="FunFam" id="1.20.940.10:FF:000007">
    <property type="entry name" value="Protein transport protein (SEC31), putative"/>
    <property type="match status" value="1"/>
</dbReference>
<feature type="compositionally biased region" description="Low complexity" evidence="16">
    <location>
        <begin position="839"/>
        <end position="855"/>
    </location>
</feature>
<dbReference type="GO" id="GO:0090110">
    <property type="term" value="P:COPII-coated vesicle cargo loading"/>
    <property type="evidence" value="ECO:0007669"/>
    <property type="project" value="TreeGrafter"/>
</dbReference>
<organism evidence="18 19">
    <name type="scientific">Heterodermia speciosa</name>
    <dbReference type="NCBI Taxonomy" id="116794"/>
    <lineage>
        <taxon>Eukaryota</taxon>
        <taxon>Fungi</taxon>
        <taxon>Dikarya</taxon>
        <taxon>Ascomycota</taxon>
        <taxon>Pezizomycotina</taxon>
        <taxon>Lecanoromycetes</taxon>
        <taxon>OSLEUM clade</taxon>
        <taxon>Lecanoromycetidae</taxon>
        <taxon>Caliciales</taxon>
        <taxon>Physciaceae</taxon>
        <taxon>Heterodermia</taxon>
    </lineage>
</organism>
<evidence type="ECO:0000256" key="6">
    <source>
        <dbReference type="ARBA" id="ARBA00022448"/>
    </source>
</evidence>
<accession>A0A8H3ITR7</accession>
<evidence type="ECO:0000256" key="1">
    <source>
        <dbReference type="ARBA" id="ARBA00004299"/>
    </source>
</evidence>
<dbReference type="Pfam" id="PF07304">
    <property type="entry name" value="SRA1"/>
    <property type="match status" value="1"/>
</dbReference>
<evidence type="ECO:0000256" key="7">
    <source>
        <dbReference type="ARBA" id="ARBA00022574"/>
    </source>
</evidence>
<dbReference type="InterPro" id="IPR001680">
    <property type="entry name" value="WD40_rpt"/>
</dbReference>
<name>A0A8H3ITR7_9LECA</name>
<evidence type="ECO:0000313" key="19">
    <source>
        <dbReference type="Proteomes" id="UP000664521"/>
    </source>
</evidence>
<feature type="repeat" description="WD" evidence="15">
    <location>
        <begin position="254"/>
        <end position="287"/>
    </location>
</feature>
<dbReference type="GO" id="GO:0030127">
    <property type="term" value="C:COPII vesicle coat"/>
    <property type="evidence" value="ECO:0007669"/>
    <property type="project" value="TreeGrafter"/>
</dbReference>
<proteinExistence type="inferred from homology"/>
<dbReference type="OrthoDB" id="542917at2759"/>
<keyword evidence="12" id="KW-0472">Membrane</keyword>
<dbReference type="EMBL" id="CAJPDS010000060">
    <property type="protein sequence ID" value="CAF9931778.1"/>
    <property type="molecule type" value="Genomic_DNA"/>
</dbReference>
<feature type="compositionally biased region" description="Polar residues" evidence="16">
    <location>
        <begin position="810"/>
        <end position="823"/>
    </location>
</feature>
<dbReference type="GO" id="GO:0007029">
    <property type="term" value="P:endoplasmic reticulum organization"/>
    <property type="evidence" value="ECO:0007669"/>
    <property type="project" value="TreeGrafter"/>
</dbReference>
<keyword evidence="19" id="KW-1185">Reference proteome</keyword>
<comment type="subcellular location">
    <subcellularLocation>
        <location evidence="1">Cytoplasmic vesicle</location>
        <location evidence="1">COPII-coated vesicle membrane</location>
        <topology evidence="1">Peripheral membrane protein</topology>
        <orientation evidence="1">Cytoplasmic side</orientation>
    </subcellularLocation>
    <subcellularLocation>
        <location evidence="2">Endoplasmic reticulum membrane</location>
        <topology evidence="2">Peripheral membrane protein</topology>
        <orientation evidence="2">Cytoplasmic side</orientation>
    </subcellularLocation>
</comment>
<dbReference type="Proteomes" id="UP000664521">
    <property type="component" value="Unassembled WGS sequence"/>
</dbReference>
<evidence type="ECO:0000256" key="9">
    <source>
        <dbReference type="ARBA" id="ARBA00022824"/>
    </source>
</evidence>
<evidence type="ECO:0000256" key="10">
    <source>
        <dbReference type="ARBA" id="ARBA00022892"/>
    </source>
</evidence>
<keyword evidence="11" id="KW-0653">Protein transport</keyword>
<feature type="compositionally biased region" description="Polar residues" evidence="16">
    <location>
        <begin position="997"/>
        <end position="1019"/>
    </location>
</feature>
<dbReference type="GO" id="GO:0005198">
    <property type="term" value="F:structural molecule activity"/>
    <property type="evidence" value="ECO:0007669"/>
    <property type="project" value="TreeGrafter"/>
</dbReference>
<dbReference type="Gene3D" id="2.130.10.10">
    <property type="entry name" value="YVTN repeat-like/Quinoprotein amine dehydrogenase"/>
    <property type="match status" value="1"/>
</dbReference>
<feature type="repeat" description="WD" evidence="15">
    <location>
        <begin position="183"/>
        <end position="205"/>
    </location>
</feature>
<evidence type="ECO:0000256" key="15">
    <source>
        <dbReference type="PROSITE-ProRule" id="PRU00221"/>
    </source>
</evidence>
<feature type="compositionally biased region" description="Low complexity" evidence="16">
    <location>
        <begin position="1058"/>
        <end position="1074"/>
    </location>
</feature>
<evidence type="ECO:0000256" key="16">
    <source>
        <dbReference type="SAM" id="MobiDB-lite"/>
    </source>
</evidence>
<evidence type="ECO:0000256" key="14">
    <source>
        <dbReference type="ARBA" id="ARBA00025471"/>
    </source>
</evidence>
<feature type="compositionally biased region" description="Polar residues" evidence="16">
    <location>
        <begin position="856"/>
        <end position="867"/>
    </location>
</feature>
<keyword evidence="13" id="KW-0968">Cytoplasmic vesicle</keyword>
<dbReference type="GO" id="GO:0005789">
    <property type="term" value="C:endoplasmic reticulum membrane"/>
    <property type="evidence" value="ECO:0007669"/>
    <property type="project" value="UniProtKB-SubCell"/>
</dbReference>
<comment type="caution">
    <text evidence="18">The sequence shown here is derived from an EMBL/GenBank/DDBJ whole genome shotgun (WGS) entry which is preliminary data.</text>
</comment>
<dbReference type="InterPro" id="IPR040251">
    <property type="entry name" value="SEC31-like"/>
</dbReference>
<sequence>MVGIRQIPRTATFAWSPSTSSASLATGTRAGAVDEGFSNDTQLELWDLELDGGKQSHELKPIAKIDTDSRFHDIAWAPQSDEHTQGVIAGALENGALDLWDVGKLRSGDGDALISRTSHHVGAIKALQFNPFRPELMATSGAKGELFMSDLNNVEKPFRIGNAVARGGDFDCLDWNKKVSHILATGSSEGFVTIWDVKTKKESLTLNNYSRKPASAVAWDPEKNTRLVTAVPSDTDPLILVWDLRNANAPERIIRGHDGGVLSLSWCPQDTDLLLSCGKDNRTICWNPNAKKPQSEYYGDFPVVTNWTFQTRWSPRNPNLLATASFDGKITVQSIQNTGSDIHQPTGNKALSNDDEDFFSKAQTQPAAASFSLKKAPKWLERPCGAAFGFGGKIVSFKNNKTAIDKQGEKSQIGHGFLRISTFFVDSGVGTSTEAFEKALKQNDLSSICEDRISEADTKAEKADWEVIKTLTAQNPRKALLDHLGFATSEDEAADGISKLTINGDRTNKTKSNDSSIPKSNRLSAFFENTSESDGFLSDLAATKGAKTNKPFQIYSGTESESDRRITRALLLGQFEKALDVCLQEDRMSDAFMIAICGGSLCIEKARKAYFNIKLEGPSYLRLLASVVGKNLWDVVYNANLENWKELMATLCTYAGAEEFPDLCEALGDRIEEQINDDKRSVEARKDAAFCYLAGSKLEKAVTLWIAQMQEEQSGFQEMSGSSTFSAHARLLQNLIEKVTVFREVTDFVDKGRLASSEWKLAPLYDLYAEYADIVASQGQLQTAERYLDLLPDKYPAAEVAKNRVKQATKKTAPQHTMKQPATTARIGSRNQPGVADFQRQQTSSQTRQSASTNQYVQAHSNQTQNPYAPGPNGPYSGSSYPEQAGYQPDQIQQRPRVAPPSMYGASPSIQGTGPPSRNLNSSPSIPPPSKAATISNWNDLPEDFIKPLATSRRGTPSVGAAVPSQYAPAPGPAYGGQPKATPPLPPPPKGFGGPPRTSSPATSTDQSSQPSERPSSAANVYAPEKPTQSPSQFQRPAPLPRGASPYNASPSAPPPSNRYAPAPAAPSSQPEPSHILTKNAQGPPPSNPYAPQQPYQTPQHQSSQAPGQVMQPPPSLLQGQPNSPQVPSQGPARSSAPNSAQSQRGRPTPPAPKHPPGDRSHIPANAQSVYEILNADFQRVKARAPPTFKAHVNDAEKRLNILFDHLNNEDLLKQDTIESMSELAHALQARDYEQAQTIHIDILTNKTDECGNWMVGVKRLIAMSRSTP</sequence>
<feature type="domain" description="SRA1/Sec31" evidence="17">
    <location>
        <begin position="1153"/>
        <end position="1267"/>
    </location>
</feature>
<evidence type="ECO:0000259" key="17">
    <source>
        <dbReference type="Pfam" id="PF07304"/>
    </source>
</evidence>
<evidence type="ECO:0000256" key="13">
    <source>
        <dbReference type="ARBA" id="ARBA00023329"/>
    </source>
</evidence>
<feature type="compositionally biased region" description="Low complexity" evidence="16">
    <location>
        <begin position="915"/>
        <end position="924"/>
    </location>
</feature>
<dbReference type="InterPro" id="IPR015943">
    <property type="entry name" value="WD40/YVTN_repeat-like_dom_sf"/>
</dbReference>
<protein>
    <recommendedName>
        <fullName evidence="5">Protein transport protein SEC31</fullName>
    </recommendedName>
    <alternativeName>
        <fullName evidence="4">Protein transport protein sec31</fullName>
    </alternativeName>
</protein>
<evidence type="ECO:0000256" key="4">
    <source>
        <dbReference type="ARBA" id="ARBA00013507"/>
    </source>
</evidence>
<evidence type="ECO:0000256" key="5">
    <source>
        <dbReference type="ARBA" id="ARBA00021236"/>
    </source>
</evidence>
<dbReference type="FunFam" id="2.130.10.10:FF:000193">
    <property type="entry name" value="Protein transport protein SEC31, putative"/>
    <property type="match status" value="1"/>
</dbReference>
<feature type="compositionally biased region" description="Pro residues" evidence="16">
    <location>
        <begin position="981"/>
        <end position="990"/>
    </location>
</feature>
<evidence type="ECO:0000256" key="3">
    <source>
        <dbReference type="ARBA" id="ARBA00009358"/>
    </source>
</evidence>
<dbReference type="Pfam" id="PF00400">
    <property type="entry name" value="WD40"/>
    <property type="match status" value="1"/>
</dbReference>
<dbReference type="PROSITE" id="PS50082">
    <property type="entry name" value="WD_REPEATS_2"/>
    <property type="match status" value="2"/>
</dbReference>
<comment type="function">
    <text evidence="14">Component of the coat protein complex II (COPII) which promotes the formation of transport vesicles from the endoplasmic reticulum (ER). The coat has two main functions, the physical deformation of the endoplasmic reticulum membrane into vesicles and the selection of cargo molecules.</text>
</comment>
<feature type="compositionally biased region" description="Polar residues" evidence="16">
    <location>
        <begin position="1118"/>
        <end position="1146"/>
    </location>
</feature>
<comment type="similarity">
    <text evidence="3">Belongs to the WD repeat SEC31 family.</text>
</comment>
<dbReference type="InterPro" id="IPR036322">
    <property type="entry name" value="WD40_repeat_dom_sf"/>
</dbReference>
<keyword evidence="7 15" id="KW-0853">WD repeat</keyword>
<evidence type="ECO:0000256" key="8">
    <source>
        <dbReference type="ARBA" id="ARBA00022737"/>
    </source>
</evidence>
<reference evidence="18" key="1">
    <citation type="submission" date="2021-03" db="EMBL/GenBank/DDBJ databases">
        <authorList>
            <person name="Tagirdzhanova G."/>
        </authorList>
    </citation>
    <scope>NUCLEOTIDE SEQUENCE</scope>
</reference>
<dbReference type="Gene3D" id="1.20.940.10">
    <property type="entry name" value="Functional domain of the splicing factor Prp18"/>
    <property type="match status" value="1"/>
</dbReference>
<dbReference type="SUPFAM" id="SSF50978">
    <property type="entry name" value="WD40 repeat-like"/>
    <property type="match status" value="1"/>
</dbReference>
<feature type="region of interest" description="Disordered" evidence="16">
    <location>
        <begin position="803"/>
        <end position="1163"/>
    </location>
</feature>
<feature type="compositionally biased region" description="Low complexity" evidence="16">
    <location>
        <begin position="1090"/>
        <end position="1105"/>
    </location>
</feature>
<dbReference type="PANTHER" id="PTHR13923">
    <property type="entry name" value="SEC31-RELATED PROTEIN"/>
    <property type="match status" value="1"/>
</dbReference>
<dbReference type="PANTHER" id="PTHR13923:SF11">
    <property type="entry name" value="SECRETORY 31, ISOFORM D"/>
    <property type="match status" value="1"/>
</dbReference>
<evidence type="ECO:0000256" key="11">
    <source>
        <dbReference type="ARBA" id="ARBA00022927"/>
    </source>
</evidence>
<dbReference type="GO" id="GO:0015031">
    <property type="term" value="P:protein transport"/>
    <property type="evidence" value="ECO:0007669"/>
    <property type="project" value="UniProtKB-KW"/>
</dbReference>
<dbReference type="GO" id="GO:0070971">
    <property type="term" value="C:endoplasmic reticulum exit site"/>
    <property type="evidence" value="ECO:0007669"/>
    <property type="project" value="TreeGrafter"/>
</dbReference>
<evidence type="ECO:0000256" key="12">
    <source>
        <dbReference type="ARBA" id="ARBA00023136"/>
    </source>
</evidence>
<keyword evidence="8" id="KW-0677">Repeat</keyword>
<keyword evidence="9" id="KW-0256">Endoplasmic reticulum</keyword>
<dbReference type="InterPro" id="IPR009917">
    <property type="entry name" value="SRA1/Sec31"/>
</dbReference>
<evidence type="ECO:0000313" key="18">
    <source>
        <dbReference type="EMBL" id="CAF9931778.1"/>
    </source>
</evidence>
<gene>
    <name evidence="18" type="primary">SEC31</name>
    <name evidence="18" type="ORF">HETSPECPRED_008194</name>
</gene>
<evidence type="ECO:0000256" key="2">
    <source>
        <dbReference type="ARBA" id="ARBA00004397"/>
    </source>
</evidence>
<dbReference type="SMART" id="SM00320">
    <property type="entry name" value="WD40"/>
    <property type="match status" value="5"/>
</dbReference>
<keyword evidence="10" id="KW-0931">ER-Golgi transport</keyword>
<dbReference type="Gene3D" id="1.25.40.1030">
    <property type="match status" value="1"/>
</dbReference>
<keyword evidence="6" id="KW-0813">Transport</keyword>